<dbReference type="AlphaFoldDB" id="F4KTQ7"/>
<name>F4KTQ7_HALH1</name>
<gene>
    <name evidence="2" type="ordered locus">Halhy_0138</name>
</gene>
<evidence type="ECO:0000313" key="2">
    <source>
        <dbReference type="EMBL" id="AEE48051.1"/>
    </source>
</evidence>
<evidence type="ECO:0000256" key="1">
    <source>
        <dbReference type="SAM" id="SignalP"/>
    </source>
</evidence>
<dbReference type="Proteomes" id="UP000008461">
    <property type="component" value="Chromosome"/>
</dbReference>
<dbReference type="HOGENOM" id="CLU_572079_0_0_10"/>
<protein>
    <submittedName>
        <fullName evidence="2">Uncharacterized protein</fullName>
    </submittedName>
</protein>
<evidence type="ECO:0000313" key="3">
    <source>
        <dbReference type="Proteomes" id="UP000008461"/>
    </source>
</evidence>
<reference key="2">
    <citation type="submission" date="2011-04" db="EMBL/GenBank/DDBJ databases">
        <title>Complete sequence of chromosome of Haliscomenobacter hydrossis DSM 1100.</title>
        <authorList>
            <consortium name="US DOE Joint Genome Institute (JGI-PGF)"/>
            <person name="Lucas S."/>
            <person name="Han J."/>
            <person name="Lapidus A."/>
            <person name="Bruce D."/>
            <person name="Goodwin L."/>
            <person name="Pitluck S."/>
            <person name="Peters L."/>
            <person name="Kyrpides N."/>
            <person name="Mavromatis K."/>
            <person name="Ivanova N."/>
            <person name="Ovchinnikova G."/>
            <person name="Pagani I."/>
            <person name="Daligault H."/>
            <person name="Detter J.C."/>
            <person name="Han C."/>
            <person name="Land M."/>
            <person name="Hauser L."/>
            <person name="Markowitz V."/>
            <person name="Cheng J.-F."/>
            <person name="Hugenholtz P."/>
            <person name="Woyke T."/>
            <person name="Wu D."/>
            <person name="Verbarg S."/>
            <person name="Frueling A."/>
            <person name="Brambilla E."/>
            <person name="Klenk H.-P."/>
            <person name="Eisen J.A."/>
        </authorList>
    </citation>
    <scope>NUCLEOTIDE SEQUENCE</scope>
    <source>
        <strain>DSM 1100</strain>
    </source>
</reference>
<dbReference type="RefSeq" id="WP_013762615.1">
    <property type="nucleotide sequence ID" value="NC_015510.1"/>
</dbReference>
<organism evidence="2 3">
    <name type="scientific">Haliscomenobacter hydrossis (strain ATCC 27775 / DSM 1100 / LMG 10767 / O)</name>
    <dbReference type="NCBI Taxonomy" id="760192"/>
    <lineage>
        <taxon>Bacteria</taxon>
        <taxon>Pseudomonadati</taxon>
        <taxon>Bacteroidota</taxon>
        <taxon>Saprospiria</taxon>
        <taxon>Saprospirales</taxon>
        <taxon>Haliscomenobacteraceae</taxon>
        <taxon>Haliscomenobacter</taxon>
    </lineage>
</organism>
<reference evidence="2 3" key="1">
    <citation type="journal article" date="2011" name="Stand. Genomic Sci.">
        <title>Complete genome sequence of Haliscomenobacter hydrossis type strain (O).</title>
        <authorList>
            <consortium name="US DOE Joint Genome Institute (JGI-PGF)"/>
            <person name="Daligault H."/>
            <person name="Lapidus A."/>
            <person name="Zeytun A."/>
            <person name="Nolan M."/>
            <person name="Lucas S."/>
            <person name="Del Rio T.G."/>
            <person name="Tice H."/>
            <person name="Cheng J.F."/>
            <person name="Tapia R."/>
            <person name="Han C."/>
            <person name="Goodwin L."/>
            <person name="Pitluck S."/>
            <person name="Liolios K."/>
            <person name="Pagani I."/>
            <person name="Ivanova N."/>
            <person name="Huntemann M."/>
            <person name="Mavromatis K."/>
            <person name="Mikhailova N."/>
            <person name="Pati A."/>
            <person name="Chen A."/>
            <person name="Palaniappan K."/>
            <person name="Land M."/>
            <person name="Hauser L."/>
            <person name="Brambilla E.M."/>
            <person name="Rohde M."/>
            <person name="Verbarg S."/>
            <person name="Goker M."/>
            <person name="Bristow J."/>
            <person name="Eisen J.A."/>
            <person name="Markowitz V."/>
            <person name="Hugenholtz P."/>
            <person name="Kyrpides N.C."/>
            <person name="Klenk H.P."/>
            <person name="Woyke T."/>
        </authorList>
    </citation>
    <scope>NUCLEOTIDE SEQUENCE [LARGE SCALE GENOMIC DNA]</scope>
    <source>
        <strain evidence="3">ATCC 27775 / DSM 1100 / LMG 10767 / O</strain>
    </source>
</reference>
<proteinExistence type="predicted"/>
<dbReference type="EMBL" id="CP002691">
    <property type="protein sequence ID" value="AEE48051.1"/>
    <property type="molecule type" value="Genomic_DNA"/>
</dbReference>
<feature type="signal peptide" evidence="1">
    <location>
        <begin position="1"/>
        <end position="18"/>
    </location>
</feature>
<keyword evidence="3" id="KW-1185">Reference proteome</keyword>
<dbReference type="KEGG" id="hhy:Halhy_0138"/>
<dbReference type="STRING" id="760192.Halhy_0138"/>
<keyword evidence="1" id="KW-0732">Signal</keyword>
<feature type="chain" id="PRO_5003317098" evidence="1">
    <location>
        <begin position="19"/>
        <end position="477"/>
    </location>
</feature>
<sequence>MLKRFFPLIVLLSNTLQAQNTIVAGKFPYQRNVPFSVEFISNQIILIDEWGKIADTSDANGHFKVSLQLDKPSIIRFSQNDFIELYLRPGDSLWVEMINARNVSFAGTAAGENTLLMQVHNRPFIPLETAEDPLLFSQMIDTFYSAQMQGLAHYEADQPNADFVPLYLAKVYDRYLNDKIKIYNTLVREGLEGNLMDRLSRQIRSVPLVDEIRAEAYINTLHTLFTMETLKIMGQELEPQEIGQHTYPIGYTEVFQGHVKERLSAYPQLKQYFELQEIVYQIQMIKNVEQLADAASGLARLKKEEGYVSLYKLMQQTYRKKEIIYQLGKLPTANWLTPEGQVFQLNTSADQQTLVVFWDVNVPESVAALKYFQRESPIKPLGTMRYIWVQCGGDKELWKRKIAEIPNTYSVQHCILEKPADLAALKPYFFRPELPISFTLSQDLTIKSMGNKPSALLDEMWEVMSVGGRLIWKARRE</sequence>
<accession>F4KTQ7</accession>